<dbReference type="PANTHER" id="PTHR44688">
    <property type="entry name" value="DNA-BINDING TRANSCRIPTIONAL ACTIVATOR DEVR_DOSR"/>
    <property type="match status" value="1"/>
</dbReference>
<dbReference type="SMART" id="SM00421">
    <property type="entry name" value="HTH_LUXR"/>
    <property type="match status" value="1"/>
</dbReference>
<proteinExistence type="predicted"/>
<evidence type="ECO:0000256" key="1">
    <source>
        <dbReference type="ARBA" id="ARBA00023015"/>
    </source>
</evidence>
<dbReference type="RefSeq" id="WP_243555136.1">
    <property type="nucleotide sequence ID" value="NZ_CP094528.1"/>
</dbReference>
<reference evidence="5 6" key="1">
    <citation type="submission" date="2022-03" db="EMBL/GenBank/DDBJ databases">
        <title>Mucilaginibacter sp. isolated from the gut of Protaetia brevitarsis seulensis larvae.</title>
        <authorList>
            <person name="Won M."/>
            <person name="Kim S.-J."/>
            <person name="Kwon S.-W."/>
        </authorList>
    </citation>
    <scope>NUCLEOTIDE SEQUENCE [LARGE SCALE GENOMIC DNA]</scope>
    <source>
        <strain evidence="5 6">CFWR-12</strain>
    </source>
</reference>
<dbReference type="PROSITE" id="PS50043">
    <property type="entry name" value="HTH_LUXR_2"/>
    <property type="match status" value="1"/>
</dbReference>
<dbReference type="PANTHER" id="PTHR44688:SF16">
    <property type="entry name" value="DNA-BINDING TRANSCRIPTIONAL ACTIVATOR DEVR_DOSR"/>
    <property type="match status" value="1"/>
</dbReference>
<evidence type="ECO:0000259" key="4">
    <source>
        <dbReference type="PROSITE" id="PS50043"/>
    </source>
</evidence>
<dbReference type="EMBL" id="CP094528">
    <property type="protein sequence ID" value="UOE43853.1"/>
    <property type="molecule type" value="Genomic_DNA"/>
</dbReference>
<gene>
    <name evidence="5" type="ORF">MTO99_17055</name>
</gene>
<keyword evidence="6" id="KW-1185">Reference proteome</keyword>
<protein>
    <submittedName>
        <fullName evidence="5">Helix-turn-helix transcriptional regulator</fullName>
    </submittedName>
</protein>
<sequence length="79" mass="8550">MQRLTARQVEVLSLASRGLSNAEIASELFISSGTVKRHLSDAFLTLGARSRIEAINSARMLGQLAEDQKQSRHLGLVSG</sequence>
<dbReference type="SUPFAM" id="SSF46894">
    <property type="entry name" value="C-terminal effector domain of the bipartite response regulators"/>
    <property type="match status" value="1"/>
</dbReference>
<keyword evidence="1" id="KW-0805">Transcription regulation</keyword>
<dbReference type="PRINTS" id="PR00038">
    <property type="entry name" value="HTHLUXR"/>
</dbReference>
<dbReference type="Proteomes" id="UP000832097">
    <property type="component" value="Chromosome"/>
</dbReference>
<keyword evidence="2" id="KW-0238">DNA-binding</keyword>
<dbReference type="InterPro" id="IPR016032">
    <property type="entry name" value="Sig_transdc_resp-reg_C-effctor"/>
</dbReference>
<dbReference type="Pfam" id="PF00196">
    <property type="entry name" value="GerE"/>
    <property type="match status" value="1"/>
</dbReference>
<name>A0ABY4BX90_9MICO</name>
<evidence type="ECO:0000256" key="3">
    <source>
        <dbReference type="ARBA" id="ARBA00023163"/>
    </source>
</evidence>
<dbReference type="InterPro" id="IPR000792">
    <property type="entry name" value="Tscrpt_reg_LuxR_C"/>
</dbReference>
<accession>A0ABY4BX90</accession>
<evidence type="ECO:0000256" key="2">
    <source>
        <dbReference type="ARBA" id="ARBA00023125"/>
    </source>
</evidence>
<feature type="domain" description="HTH luxR-type" evidence="4">
    <location>
        <begin position="1"/>
        <end position="62"/>
    </location>
</feature>
<evidence type="ECO:0000313" key="6">
    <source>
        <dbReference type="Proteomes" id="UP000832097"/>
    </source>
</evidence>
<evidence type="ECO:0000313" key="5">
    <source>
        <dbReference type="EMBL" id="UOE43853.1"/>
    </source>
</evidence>
<organism evidence="5 6">
    <name type="scientific">Agromyces larvae</name>
    <dbReference type="NCBI Taxonomy" id="2929802"/>
    <lineage>
        <taxon>Bacteria</taxon>
        <taxon>Bacillati</taxon>
        <taxon>Actinomycetota</taxon>
        <taxon>Actinomycetes</taxon>
        <taxon>Micrococcales</taxon>
        <taxon>Microbacteriaceae</taxon>
        <taxon>Agromyces</taxon>
    </lineage>
</organism>
<keyword evidence="3" id="KW-0804">Transcription</keyword>
<dbReference type="CDD" id="cd06170">
    <property type="entry name" value="LuxR_C_like"/>
    <property type="match status" value="1"/>
</dbReference>
<dbReference type="InterPro" id="IPR036388">
    <property type="entry name" value="WH-like_DNA-bd_sf"/>
</dbReference>
<dbReference type="Gene3D" id="1.10.10.10">
    <property type="entry name" value="Winged helix-like DNA-binding domain superfamily/Winged helix DNA-binding domain"/>
    <property type="match status" value="1"/>
</dbReference>